<organism evidence="1 2">
    <name type="scientific">Campylobacter jejuni</name>
    <dbReference type="NCBI Taxonomy" id="197"/>
    <lineage>
        <taxon>Bacteria</taxon>
        <taxon>Pseudomonadati</taxon>
        <taxon>Campylobacterota</taxon>
        <taxon>Epsilonproteobacteria</taxon>
        <taxon>Campylobacterales</taxon>
        <taxon>Campylobacteraceae</taxon>
        <taxon>Campylobacter</taxon>
    </lineage>
</organism>
<dbReference type="Proteomes" id="UP000288507">
    <property type="component" value="Unassembled WGS sequence"/>
</dbReference>
<name>A0A431EA05_CAMJU</name>
<comment type="caution">
    <text evidence="1">The sequence shown here is derived from an EMBL/GenBank/DDBJ whole genome shotgun (WGS) entry which is preliminary data.</text>
</comment>
<dbReference type="AlphaFoldDB" id="A0A431EA05"/>
<accession>A0A431EA05</accession>
<evidence type="ECO:0000313" key="1">
    <source>
        <dbReference type="EMBL" id="RTJ77860.1"/>
    </source>
</evidence>
<gene>
    <name evidence="1" type="ORF">C3H57_09825</name>
</gene>
<dbReference type="RefSeq" id="WP_161969397.1">
    <property type="nucleotide sequence ID" value="NZ_PRBV01000027.1"/>
</dbReference>
<proteinExistence type="predicted"/>
<evidence type="ECO:0000313" key="2">
    <source>
        <dbReference type="Proteomes" id="UP000288507"/>
    </source>
</evidence>
<dbReference type="EMBL" id="PRBV01000027">
    <property type="protein sequence ID" value="RTJ77860.1"/>
    <property type="molecule type" value="Genomic_DNA"/>
</dbReference>
<protein>
    <submittedName>
        <fullName evidence="1">Uncharacterized protein</fullName>
    </submittedName>
</protein>
<sequence length="336" mass="40021">AYNELQNKSEEERDNLIFSMVFSIKDSFYRLHDLPTKNETNLSMDLKSLAIGFCNDIINEKSYENPFRLEGKYQNLDSLVKRMILVTFSAVHKRLNPYLNYLFEENWVKMASNKICMYEAYGQYKEIITDVIPKEKIMRYFPAYYVDTNVFDLKDFEMGMIFPAIKESDNRNFDFNFFNKFILNHIPISRVYAGEVAHFSMKSLAKQYGNEEIQRIYEGGYCENILKIFLKGCMNKHKEIIDELNFRFKSYIKVYETTINEHNAIFIDNEKCKEFANRVYNVWANDNKLIQAIAKKDDWIDIANLAINSIRDNAHLFAPEKTLRELVWYDRYKPRL</sequence>
<reference evidence="1 2" key="1">
    <citation type="journal article" date="2019" name="Appl. Environ. Microbiol.">
        <title>Population genetics and characterization of Campylobacter jejuni isolates in western jackdaws and game birds in Finland.</title>
        <authorList>
            <person name="Kovanen S."/>
            <person name="Rossi M."/>
            <person name="Pohja-Mykra M."/>
            <person name="Nieminen T."/>
            <person name="Raunio-Saarnisto M."/>
            <person name="Sauvala M."/>
            <person name="Fredriksson-Ahomaa M."/>
            <person name="Hanninen M.L."/>
            <person name="Kivisto R."/>
        </authorList>
    </citation>
    <scope>NUCLEOTIDE SEQUENCE [LARGE SCALE GENOMIC DNA]</scope>
    <source>
        <strain evidence="1 2">CB313</strain>
    </source>
</reference>
<feature type="non-terminal residue" evidence="1">
    <location>
        <position position="1"/>
    </location>
</feature>